<sequence>MELGFNCSELCDGSSSFASQEQQQRALQELCTVTVTSSDRSGKSSLSFSAGLVGVVWTFLTGGILLSLFFLVFTIRFRKNRIVKMCSPNLNVVTLLGSGLTYTSAYLFGIQEQSLPSEDSVEKLIQVRLCLLCVGTSLVFGPILGKSWRLYKVFTQRVPDKRVIIKDLQLLAMVAALVLADAALLLTWVFSDPVQCFRSLSVSLRVTEKGMTCSVSRVQSCASLYSDLWLVLILGFKSILLLYGTYLAGLTDNVSSSPVNQSLTLIVGVNLVFLTAGVICLVHRFFCTWHNLVFGFTSGGILVCTTTINCFIFVPQLKQWKAFEEESQTVSHMAKYFTSPSRSCRSVYSEEQLYQLVGEKNSMKQLLTEKNAVIESLQEQVSSAKEKLMRLMSAESSCGPHILPVAPGTWSSQWPGDVLEDHSLPDLKQDGQQRPCSPCSPPPCSNTQDLWKHMSQEPVCSQVLLFDVEDSTEHGLKDIPESGTPVGQPPEQLLGQDTSADMAWESSPKVSYVSSEKLREVLQELSLNVKTYSPALPGGPPCRSQGPPGEQGGRWGSQEGYPGIHAPLSPCLARQRRKIPLPSTSTHLPGHVSPFVSHGVKEAGDWDCGQPAHFSLRREGEMNSGGLLHPPVSSVIPGKVCLQPGGWPRWLESQGASPCVPRERRRRQGALRCPPEPSLRSLYYYPDSDSSSSSSEEMFHGCHRPCCEVCFHSPRGSLDSSSTDTDTEPSTYVGQRTEHHGGPQPMVNFKEDLKPTFV</sequence>
<feature type="region of interest" description="Disordered" evidence="11">
    <location>
        <begin position="532"/>
        <end position="560"/>
    </location>
</feature>
<feature type="transmembrane region" description="Helical" evidence="12">
    <location>
        <begin position="228"/>
        <end position="251"/>
    </location>
</feature>
<dbReference type="PANTHER" id="PTHR10519:SF20">
    <property type="entry name" value="G-PROTEIN COUPLED RECEPTOR 156-RELATED"/>
    <property type="match status" value="1"/>
</dbReference>
<organism evidence="14 15">
    <name type="scientific">Rhinopomastus cyanomelas</name>
    <name type="common">Common scimitarbill</name>
    <dbReference type="NCBI Taxonomy" id="113115"/>
    <lineage>
        <taxon>Eukaryota</taxon>
        <taxon>Metazoa</taxon>
        <taxon>Chordata</taxon>
        <taxon>Craniata</taxon>
        <taxon>Vertebrata</taxon>
        <taxon>Euteleostomi</taxon>
        <taxon>Archelosauria</taxon>
        <taxon>Archosauria</taxon>
        <taxon>Dinosauria</taxon>
        <taxon>Saurischia</taxon>
        <taxon>Theropoda</taxon>
        <taxon>Coelurosauria</taxon>
        <taxon>Aves</taxon>
        <taxon>Neognathae</taxon>
        <taxon>Neoaves</taxon>
        <taxon>Telluraves</taxon>
        <taxon>Coraciimorphae</taxon>
        <taxon>Bucerotiformes</taxon>
        <taxon>Rhinopomastidae</taxon>
        <taxon>Rhinopomastus</taxon>
    </lineage>
</organism>
<evidence type="ECO:0000256" key="5">
    <source>
        <dbReference type="ARBA" id="ARBA00023040"/>
    </source>
</evidence>
<keyword evidence="4 12" id="KW-1133">Transmembrane helix</keyword>
<feature type="compositionally biased region" description="Basic and acidic residues" evidence="11">
    <location>
        <begin position="749"/>
        <end position="758"/>
    </location>
</feature>
<dbReference type="GO" id="GO:0007214">
    <property type="term" value="P:gamma-aminobutyric acid signaling pathway"/>
    <property type="evidence" value="ECO:0007669"/>
    <property type="project" value="TreeGrafter"/>
</dbReference>
<feature type="region of interest" description="Disordered" evidence="11">
    <location>
        <begin position="416"/>
        <end position="440"/>
    </location>
</feature>
<evidence type="ECO:0000259" key="13">
    <source>
        <dbReference type="PROSITE" id="PS50259"/>
    </source>
</evidence>
<dbReference type="GO" id="GO:0004965">
    <property type="term" value="F:G protein-coupled GABA receptor activity"/>
    <property type="evidence" value="ECO:0007669"/>
    <property type="project" value="InterPro"/>
</dbReference>
<feature type="domain" description="G-protein coupled receptors family 3 profile" evidence="13">
    <location>
        <begin position="63"/>
        <end position="317"/>
    </location>
</feature>
<feature type="transmembrane region" description="Helical" evidence="12">
    <location>
        <begin position="263"/>
        <end position="286"/>
    </location>
</feature>
<keyword evidence="3 12" id="KW-0812">Transmembrane</keyword>
<dbReference type="AlphaFoldDB" id="A0A7L1N3A7"/>
<dbReference type="CDD" id="cd15292">
    <property type="entry name" value="7tmC_GPR156"/>
    <property type="match status" value="1"/>
</dbReference>
<keyword evidence="8" id="KW-0325">Glycoprotein</keyword>
<keyword evidence="6 12" id="KW-0472">Membrane</keyword>
<feature type="compositionally biased region" description="Basic and acidic residues" evidence="11">
    <location>
        <begin position="419"/>
        <end position="431"/>
    </location>
</feature>
<evidence type="ECO:0000256" key="9">
    <source>
        <dbReference type="ARBA" id="ARBA00023224"/>
    </source>
</evidence>
<evidence type="ECO:0000256" key="4">
    <source>
        <dbReference type="ARBA" id="ARBA00022989"/>
    </source>
</evidence>
<keyword evidence="5" id="KW-0297">G-protein coupled receptor</keyword>
<accession>A0A7L1N3A7</accession>
<feature type="transmembrane region" description="Helical" evidence="12">
    <location>
        <begin position="89"/>
        <end position="110"/>
    </location>
</feature>
<evidence type="ECO:0000256" key="11">
    <source>
        <dbReference type="SAM" id="MobiDB-lite"/>
    </source>
</evidence>
<dbReference type="PROSITE" id="PS50259">
    <property type="entry name" value="G_PROTEIN_RECEP_F3_4"/>
    <property type="match status" value="1"/>
</dbReference>
<feature type="non-terminal residue" evidence="14">
    <location>
        <position position="758"/>
    </location>
</feature>
<evidence type="ECO:0000256" key="7">
    <source>
        <dbReference type="ARBA" id="ARBA00023170"/>
    </source>
</evidence>
<name>A0A7L1N3A7_RHICY</name>
<comment type="subcellular location">
    <subcellularLocation>
        <location evidence="1">Membrane</location>
        <topology evidence="1">Multi-pass membrane protein</topology>
    </subcellularLocation>
</comment>
<evidence type="ECO:0000256" key="2">
    <source>
        <dbReference type="ARBA" id="ARBA00008991"/>
    </source>
</evidence>
<feature type="transmembrane region" description="Helical" evidence="12">
    <location>
        <begin position="168"/>
        <end position="190"/>
    </location>
</feature>
<keyword evidence="9" id="KW-0807">Transducer</keyword>
<evidence type="ECO:0000313" key="15">
    <source>
        <dbReference type="Proteomes" id="UP000565785"/>
    </source>
</evidence>
<evidence type="ECO:0000256" key="10">
    <source>
        <dbReference type="SAM" id="Coils"/>
    </source>
</evidence>
<dbReference type="Proteomes" id="UP000565785">
    <property type="component" value="Unassembled WGS sequence"/>
</dbReference>
<feature type="region of interest" description="Disordered" evidence="11">
    <location>
        <begin position="717"/>
        <end position="758"/>
    </location>
</feature>
<evidence type="ECO:0000256" key="6">
    <source>
        <dbReference type="ARBA" id="ARBA00023136"/>
    </source>
</evidence>
<protein>
    <submittedName>
        <fullName evidence="14">GP156 protein</fullName>
    </submittedName>
</protein>
<keyword evidence="10" id="KW-0175">Coiled coil</keyword>
<feature type="transmembrane region" description="Helical" evidence="12">
    <location>
        <begin position="292"/>
        <end position="314"/>
    </location>
</feature>
<dbReference type="InterPro" id="IPR041946">
    <property type="entry name" value="GPR156_7TM"/>
</dbReference>
<evidence type="ECO:0000256" key="12">
    <source>
        <dbReference type="SAM" id="Phobius"/>
    </source>
</evidence>
<keyword evidence="15" id="KW-1185">Reference proteome</keyword>
<proteinExistence type="inferred from homology"/>
<feature type="non-terminal residue" evidence="14">
    <location>
        <position position="1"/>
    </location>
</feature>
<evidence type="ECO:0000256" key="8">
    <source>
        <dbReference type="ARBA" id="ARBA00023180"/>
    </source>
</evidence>
<dbReference type="EMBL" id="VXBP01002273">
    <property type="protein sequence ID" value="NXN93942.1"/>
    <property type="molecule type" value="Genomic_DNA"/>
</dbReference>
<gene>
    <name evidence="14" type="primary">Gpr156</name>
    <name evidence="14" type="ORF">RHICYA_R14582</name>
</gene>
<feature type="transmembrane region" description="Helical" evidence="12">
    <location>
        <begin position="125"/>
        <end position="148"/>
    </location>
</feature>
<dbReference type="PANTHER" id="PTHR10519">
    <property type="entry name" value="GABA-B RECEPTOR"/>
    <property type="match status" value="1"/>
</dbReference>
<feature type="transmembrane region" description="Helical" evidence="12">
    <location>
        <begin position="55"/>
        <end position="77"/>
    </location>
</feature>
<dbReference type="Pfam" id="PF00003">
    <property type="entry name" value="7tm_3"/>
    <property type="match status" value="1"/>
</dbReference>
<comment type="caution">
    <text evidence="14">The sequence shown here is derived from an EMBL/GenBank/DDBJ whole genome shotgun (WGS) entry which is preliminary data.</text>
</comment>
<keyword evidence="7" id="KW-0675">Receptor</keyword>
<feature type="coiled-coil region" evidence="10">
    <location>
        <begin position="360"/>
        <end position="394"/>
    </location>
</feature>
<feature type="region of interest" description="Disordered" evidence="11">
    <location>
        <begin position="654"/>
        <end position="674"/>
    </location>
</feature>
<evidence type="ECO:0000256" key="3">
    <source>
        <dbReference type="ARBA" id="ARBA00022692"/>
    </source>
</evidence>
<evidence type="ECO:0000256" key="1">
    <source>
        <dbReference type="ARBA" id="ARBA00004141"/>
    </source>
</evidence>
<reference evidence="14 15" key="1">
    <citation type="submission" date="2019-09" db="EMBL/GenBank/DDBJ databases">
        <title>Bird 10,000 Genomes (B10K) Project - Family phase.</title>
        <authorList>
            <person name="Zhang G."/>
        </authorList>
    </citation>
    <scope>NUCLEOTIDE SEQUENCE [LARGE SCALE GENOMIC DNA]</scope>
    <source>
        <strain evidence="14">B10K-DU-002-35</strain>
        <tissue evidence="14">Muscle</tissue>
    </source>
</reference>
<dbReference type="InterPro" id="IPR002455">
    <property type="entry name" value="GPCR3_GABA-B"/>
</dbReference>
<comment type="similarity">
    <text evidence="2">Belongs to the G-protein coupled receptor 3 family. GABA-B receptor subfamily.</text>
</comment>
<dbReference type="PRINTS" id="PR01176">
    <property type="entry name" value="GABABRECEPTR"/>
</dbReference>
<dbReference type="GO" id="GO:0038039">
    <property type="term" value="C:G protein-coupled receptor heterodimeric complex"/>
    <property type="evidence" value="ECO:0007669"/>
    <property type="project" value="TreeGrafter"/>
</dbReference>
<evidence type="ECO:0000313" key="14">
    <source>
        <dbReference type="EMBL" id="NXN93942.1"/>
    </source>
</evidence>
<dbReference type="OrthoDB" id="411630at2759"/>
<dbReference type="InterPro" id="IPR017978">
    <property type="entry name" value="GPCR_3_C"/>
</dbReference>